<evidence type="ECO:0000256" key="7">
    <source>
        <dbReference type="SAM" id="MobiDB-lite"/>
    </source>
</evidence>
<feature type="compositionally biased region" description="Polar residues" evidence="7">
    <location>
        <begin position="197"/>
        <end position="212"/>
    </location>
</feature>
<evidence type="ECO:0000256" key="3">
    <source>
        <dbReference type="ARBA" id="ARBA00008940"/>
    </source>
</evidence>
<gene>
    <name evidence="10" type="ORF">Goshw_025968</name>
</gene>
<evidence type="ECO:0000256" key="6">
    <source>
        <dbReference type="ARBA" id="ARBA00023306"/>
    </source>
</evidence>
<evidence type="ECO:0000259" key="8">
    <source>
        <dbReference type="Pfam" id="PF13324"/>
    </source>
</evidence>
<evidence type="ECO:0000256" key="5">
    <source>
        <dbReference type="ARBA" id="ARBA00023242"/>
    </source>
</evidence>
<organism evidence="10 11">
    <name type="scientific">Gossypium schwendimanii</name>
    <name type="common">Cotton</name>
    <dbReference type="NCBI Taxonomy" id="34291"/>
    <lineage>
        <taxon>Eukaryota</taxon>
        <taxon>Viridiplantae</taxon>
        <taxon>Streptophyta</taxon>
        <taxon>Embryophyta</taxon>
        <taxon>Tracheophyta</taxon>
        <taxon>Spermatophyta</taxon>
        <taxon>Magnoliopsida</taxon>
        <taxon>eudicotyledons</taxon>
        <taxon>Gunneridae</taxon>
        <taxon>Pentapetalae</taxon>
        <taxon>rosids</taxon>
        <taxon>malvids</taxon>
        <taxon>Malvales</taxon>
        <taxon>Malvaceae</taxon>
        <taxon>Malvoideae</taxon>
        <taxon>Gossypium</taxon>
    </lineage>
</organism>
<evidence type="ECO:0000256" key="1">
    <source>
        <dbReference type="ARBA" id="ARBA00004123"/>
    </source>
</evidence>
<reference evidence="10 11" key="1">
    <citation type="journal article" date="2019" name="Genome Biol. Evol.">
        <title>Insights into the evolution of the New World diploid cottons (Gossypium, subgenus Houzingenia) based on genome sequencing.</title>
        <authorList>
            <person name="Grover C.E."/>
            <person name="Arick M.A. 2nd"/>
            <person name="Thrash A."/>
            <person name="Conover J.L."/>
            <person name="Sanders W.S."/>
            <person name="Peterson D.G."/>
            <person name="Frelichowski J.E."/>
            <person name="Scheffler J.A."/>
            <person name="Scheffler B.E."/>
            <person name="Wendel J.F."/>
        </authorList>
    </citation>
    <scope>NUCLEOTIDE SEQUENCE [LARGE SCALE GENOMIC DNA]</scope>
    <source>
        <strain evidence="10">1</strain>
        <tissue evidence="10">Leaf</tissue>
    </source>
</reference>
<evidence type="ECO:0000313" key="11">
    <source>
        <dbReference type="Proteomes" id="UP000593576"/>
    </source>
</evidence>
<keyword evidence="6" id="KW-0131">Cell cycle</keyword>
<dbReference type="PANTHER" id="PTHR15492:SF1">
    <property type="entry name" value="CYCLIN-D1-BINDING PROTEIN 1"/>
    <property type="match status" value="1"/>
</dbReference>
<comment type="caution">
    <text evidence="10">The sequence shown here is derived from an EMBL/GenBank/DDBJ whole genome shotgun (WGS) entry which is preliminary data.</text>
</comment>
<dbReference type="EMBL" id="JABFAF010000009">
    <property type="protein sequence ID" value="MBA0866953.1"/>
    <property type="molecule type" value="Genomic_DNA"/>
</dbReference>
<dbReference type="Proteomes" id="UP000593576">
    <property type="component" value="Unassembled WGS sequence"/>
</dbReference>
<evidence type="ECO:0000256" key="2">
    <source>
        <dbReference type="ARBA" id="ARBA00004496"/>
    </source>
</evidence>
<evidence type="ECO:0000259" key="9">
    <source>
        <dbReference type="Pfam" id="PF20936"/>
    </source>
</evidence>
<evidence type="ECO:0000256" key="4">
    <source>
        <dbReference type="ARBA" id="ARBA00022490"/>
    </source>
</evidence>
<dbReference type="Pfam" id="PF13324">
    <property type="entry name" value="GCIP_N"/>
    <property type="match status" value="1"/>
</dbReference>
<feature type="domain" description="Cyclin-D1-binding protein 1-like N-terminal" evidence="8">
    <location>
        <begin position="44"/>
        <end position="196"/>
    </location>
</feature>
<dbReference type="GO" id="GO:0005634">
    <property type="term" value="C:nucleus"/>
    <property type="evidence" value="ECO:0007669"/>
    <property type="project" value="UniProtKB-SubCell"/>
</dbReference>
<keyword evidence="5" id="KW-0539">Nucleus</keyword>
<evidence type="ECO:0008006" key="12">
    <source>
        <dbReference type="Google" id="ProtNLM"/>
    </source>
</evidence>
<feature type="compositionally biased region" description="Acidic residues" evidence="7">
    <location>
        <begin position="217"/>
        <end position="228"/>
    </location>
</feature>
<dbReference type="Gene3D" id="1.20.1410.10">
    <property type="entry name" value="I/LWEQ domain"/>
    <property type="match status" value="1"/>
</dbReference>
<dbReference type="OrthoDB" id="41588at2759"/>
<name>A0A7J9M7B0_GOSSC</name>
<feature type="region of interest" description="Disordered" evidence="7">
    <location>
        <begin position="193"/>
        <end position="231"/>
    </location>
</feature>
<keyword evidence="4" id="KW-0963">Cytoplasm</keyword>
<evidence type="ECO:0000313" key="10">
    <source>
        <dbReference type="EMBL" id="MBA0866953.1"/>
    </source>
</evidence>
<dbReference type="PANTHER" id="PTHR15492">
    <property type="entry name" value="CYCLIN D1-BINDING PROTEIN 1"/>
    <property type="match status" value="1"/>
</dbReference>
<dbReference type="AlphaFoldDB" id="A0A7J9M7B0"/>
<protein>
    <recommendedName>
        <fullName evidence="12">Cyclin-D1-binding protein</fullName>
    </recommendedName>
</protein>
<dbReference type="InterPro" id="IPR049317">
    <property type="entry name" value="GCIP-like_N"/>
</dbReference>
<dbReference type="InterPro" id="IPR049318">
    <property type="entry name" value="GCIP_C"/>
</dbReference>
<proteinExistence type="inferred from homology"/>
<sequence length="378" mass="41143">MGKAEKEQLNRALTAHLNTIHETLQVLDQSPPSNSMEKVTWSQVIQIGEQVSKQATIVIASSACLTAGMLWNGESPQAKEVEENVNSYFNVLQGFLLLSHGSTVGAGPTLSSSIHESVKHVVDCSFRLMKEHVSLYAGSHNKEKKLSMPQLVGAVWEACSALKKVPPTNVTAIGRAMTQVAVSMKDVLREINELKPASSNPGDETSDNTPSKAESKPEDDDISDDDLGSDLSPEEMKVAQLAHGVVSETLVVIKELIRTITGMLKLETPDDNGKFVGSLEKLLKMCQGVGAEIDEIGACLYPPQEIDAIKLALEKMSSRINEIQQEVESFPTYSEPFLEACSGLRTVLKEMEAQLNCLSATELTTKMQNVAVINQIYM</sequence>
<dbReference type="GO" id="GO:0005737">
    <property type="term" value="C:cytoplasm"/>
    <property type="evidence" value="ECO:0007669"/>
    <property type="project" value="UniProtKB-SubCell"/>
</dbReference>
<accession>A0A7J9M7B0</accession>
<feature type="domain" description="Cyclin-D1-binding protein 1-like C-terminal" evidence="9">
    <location>
        <begin position="224"/>
        <end position="324"/>
    </location>
</feature>
<keyword evidence="11" id="KW-1185">Reference proteome</keyword>
<comment type="similarity">
    <text evidence="3">Belongs to the CCNDBP1 family.</text>
</comment>
<comment type="subcellular location">
    <subcellularLocation>
        <location evidence="2">Cytoplasm</location>
    </subcellularLocation>
    <subcellularLocation>
        <location evidence="1">Nucleus</location>
    </subcellularLocation>
</comment>
<dbReference type="InterPro" id="IPR026907">
    <property type="entry name" value="GCIP-like"/>
</dbReference>
<dbReference type="Pfam" id="PF20936">
    <property type="entry name" value="GCIP_C"/>
    <property type="match status" value="1"/>
</dbReference>